<dbReference type="RefSeq" id="WP_197558991.1">
    <property type="nucleotide sequence ID" value="NZ_CP063065.1"/>
</dbReference>
<dbReference type="InterPro" id="IPR036388">
    <property type="entry name" value="WH-like_DNA-bd_sf"/>
</dbReference>
<evidence type="ECO:0000256" key="2">
    <source>
        <dbReference type="ARBA" id="ARBA00023012"/>
    </source>
</evidence>
<gene>
    <name evidence="10" type="ORF">IMX20_04050</name>
</gene>
<feature type="domain" description="Response regulatory" evidence="8">
    <location>
        <begin position="3"/>
        <end position="118"/>
    </location>
</feature>
<dbReference type="Gene3D" id="6.10.250.690">
    <property type="match status" value="1"/>
</dbReference>
<dbReference type="InterPro" id="IPR001867">
    <property type="entry name" value="OmpR/PhoB-type_DNA-bd"/>
</dbReference>
<dbReference type="PANTHER" id="PTHR48111:SF22">
    <property type="entry name" value="REGULATOR OF RPOS"/>
    <property type="match status" value="1"/>
</dbReference>
<dbReference type="Proteomes" id="UP000595091">
    <property type="component" value="Chromosome"/>
</dbReference>
<dbReference type="Pfam" id="PF00486">
    <property type="entry name" value="Trans_reg_C"/>
    <property type="match status" value="1"/>
</dbReference>
<name>A0A7M1KUQ7_9LACT</name>
<evidence type="ECO:0000256" key="5">
    <source>
        <dbReference type="ARBA" id="ARBA00023163"/>
    </source>
</evidence>
<dbReference type="InterPro" id="IPR016032">
    <property type="entry name" value="Sig_transdc_resp-reg_C-effctor"/>
</dbReference>
<dbReference type="EMBL" id="CP063065">
    <property type="protein sequence ID" value="QOQ79855.1"/>
    <property type="molecule type" value="Genomic_DNA"/>
</dbReference>
<evidence type="ECO:0000313" key="10">
    <source>
        <dbReference type="EMBL" id="QOQ79855.1"/>
    </source>
</evidence>
<evidence type="ECO:0000313" key="11">
    <source>
        <dbReference type="Proteomes" id="UP000595091"/>
    </source>
</evidence>
<evidence type="ECO:0000259" key="8">
    <source>
        <dbReference type="PROSITE" id="PS50110"/>
    </source>
</evidence>
<dbReference type="GO" id="GO:0005829">
    <property type="term" value="C:cytosol"/>
    <property type="evidence" value="ECO:0007669"/>
    <property type="project" value="TreeGrafter"/>
</dbReference>
<feature type="domain" description="OmpR/PhoB-type" evidence="9">
    <location>
        <begin position="127"/>
        <end position="225"/>
    </location>
</feature>
<evidence type="ECO:0000256" key="6">
    <source>
        <dbReference type="PROSITE-ProRule" id="PRU00169"/>
    </source>
</evidence>
<evidence type="ECO:0000256" key="7">
    <source>
        <dbReference type="PROSITE-ProRule" id="PRU01091"/>
    </source>
</evidence>
<dbReference type="SUPFAM" id="SSF52172">
    <property type="entry name" value="CheY-like"/>
    <property type="match status" value="1"/>
</dbReference>
<dbReference type="PROSITE" id="PS51755">
    <property type="entry name" value="OMPR_PHOB"/>
    <property type="match status" value="1"/>
</dbReference>
<dbReference type="Gene3D" id="1.10.10.10">
    <property type="entry name" value="Winged helix-like DNA-binding domain superfamily/Winged helix DNA-binding domain"/>
    <property type="match status" value="1"/>
</dbReference>
<dbReference type="InterPro" id="IPR011006">
    <property type="entry name" value="CheY-like_superfamily"/>
</dbReference>
<dbReference type="SUPFAM" id="SSF46894">
    <property type="entry name" value="C-terminal effector domain of the bipartite response regulators"/>
    <property type="match status" value="1"/>
</dbReference>
<keyword evidence="3" id="KW-0805">Transcription regulation</keyword>
<dbReference type="CDD" id="cd00383">
    <property type="entry name" value="trans_reg_C"/>
    <property type="match status" value="1"/>
</dbReference>
<evidence type="ECO:0000256" key="3">
    <source>
        <dbReference type="ARBA" id="ARBA00023015"/>
    </source>
</evidence>
<sequence length="229" mass="26327">MIQIMIVEDDKILSDNIKEICLDLAQVAITQVYNGDDALYEASGETYDLIILDLMLPCMNGYQILSKLRADHIKTPVLILTAKDGLEDKVEGFQSGADDYLTKPFYREELLLRIRALLRRSLGLFDEKQLVYKNLTINLEKNAVRVEQETLPILGKELDLLIYLIQNKGIILTKEQIFDRIWGFNSETAITVVEVYMSNLRKHLKAHQLDKSITTIRNVGYMLTETEEE</sequence>
<keyword evidence="1 6" id="KW-0597">Phosphoprotein</keyword>
<dbReference type="Gene3D" id="3.40.50.2300">
    <property type="match status" value="1"/>
</dbReference>
<dbReference type="GO" id="GO:0000156">
    <property type="term" value="F:phosphorelay response regulator activity"/>
    <property type="evidence" value="ECO:0007669"/>
    <property type="project" value="TreeGrafter"/>
</dbReference>
<dbReference type="InterPro" id="IPR001789">
    <property type="entry name" value="Sig_transdc_resp-reg_receiver"/>
</dbReference>
<dbReference type="PANTHER" id="PTHR48111">
    <property type="entry name" value="REGULATOR OF RPOS"/>
    <property type="match status" value="1"/>
</dbReference>
<accession>A0A7M1KUQ7</accession>
<evidence type="ECO:0000259" key="9">
    <source>
        <dbReference type="PROSITE" id="PS51755"/>
    </source>
</evidence>
<dbReference type="GO" id="GO:0032993">
    <property type="term" value="C:protein-DNA complex"/>
    <property type="evidence" value="ECO:0007669"/>
    <property type="project" value="TreeGrafter"/>
</dbReference>
<dbReference type="GO" id="GO:0000976">
    <property type="term" value="F:transcription cis-regulatory region binding"/>
    <property type="evidence" value="ECO:0007669"/>
    <property type="project" value="TreeGrafter"/>
</dbReference>
<keyword evidence="4 7" id="KW-0238">DNA-binding</keyword>
<keyword evidence="2" id="KW-0902">Two-component regulatory system</keyword>
<dbReference type="GO" id="GO:0006355">
    <property type="term" value="P:regulation of DNA-templated transcription"/>
    <property type="evidence" value="ECO:0007669"/>
    <property type="project" value="InterPro"/>
</dbReference>
<proteinExistence type="predicted"/>
<dbReference type="InterPro" id="IPR039420">
    <property type="entry name" value="WalR-like"/>
</dbReference>
<evidence type="ECO:0000256" key="4">
    <source>
        <dbReference type="ARBA" id="ARBA00023125"/>
    </source>
</evidence>
<protein>
    <submittedName>
        <fullName evidence="10">Response regulator transcription factor</fullName>
    </submittedName>
</protein>
<dbReference type="Pfam" id="PF00072">
    <property type="entry name" value="Response_reg"/>
    <property type="match status" value="1"/>
</dbReference>
<reference evidence="10 11" key="1">
    <citation type="submission" date="2020-10" db="EMBL/GenBank/DDBJ databases">
        <title>Plasmid carrying two tetracycline resistance determinant.</title>
        <authorList>
            <person name="Yang Q."/>
        </authorList>
    </citation>
    <scope>NUCLEOTIDE SEQUENCE [LARGE SCALE GENOMIC DNA]</scope>
    <source>
        <strain evidence="10 11">T43</strain>
    </source>
</reference>
<organism evidence="10 11">
    <name type="scientific">Aerococcus urinaeequi</name>
    <dbReference type="NCBI Taxonomy" id="51665"/>
    <lineage>
        <taxon>Bacteria</taxon>
        <taxon>Bacillati</taxon>
        <taxon>Bacillota</taxon>
        <taxon>Bacilli</taxon>
        <taxon>Lactobacillales</taxon>
        <taxon>Aerococcaceae</taxon>
        <taxon>Aerococcus</taxon>
    </lineage>
</organism>
<dbReference type="PROSITE" id="PS50110">
    <property type="entry name" value="RESPONSE_REGULATORY"/>
    <property type="match status" value="1"/>
</dbReference>
<feature type="DNA-binding region" description="OmpR/PhoB-type" evidence="7">
    <location>
        <begin position="127"/>
        <end position="225"/>
    </location>
</feature>
<dbReference type="SMART" id="SM00448">
    <property type="entry name" value="REC"/>
    <property type="match status" value="1"/>
</dbReference>
<keyword evidence="5" id="KW-0804">Transcription</keyword>
<dbReference type="AlphaFoldDB" id="A0A7M1KUQ7"/>
<evidence type="ECO:0000256" key="1">
    <source>
        <dbReference type="ARBA" id="ARBA00022553"/>
    </source>
</evidence>
<dbReference type="SMART" id="SM00862">
    <property type="entry name" value="Trans_reg_C"/>
    <property type="match status" value="1"/>
</dbReference>
<feature type="modified residue" description="4-aspartylphosphate" evidence="6">
    <location>
        <position position="53"/>
    </location>
</feature>